<evidence type="ECO:0000313" key="1">
    <source>
        <dbReference type="EMBL" id="MFJ2678960.1"/>
    </source>
</evidence>
<gene>
    <name evidence="1" type="ORF">ACIOWJ_12825</name>
</gene>
<dbReference type="Proteomes" id="UP001617213">
    <property type="component" value="Unassembled WGS sequence"/>
</dbReference>
<dbReference type="GeneID" id="93385802"/>
<dbReference type="RefSeq" id="WP_010562389.1">
    <property type="nucleotide sequence ID" value="NZ_JBIUWZ010000015.1"/>
</dbReference>
<keyword evidence="2" id="KW-1185">Reference proteome</keyword>
<reference evidence="1 2" key="1">
    <citation type="submission" date="2024-10" db="EMBL/GenBank/DDBJ databases">
        <title>The Natural Products Discovery Center: Release of the First 8490 Sequenced Strains for Exploring Actinobacteria Biosynthetic Diversity.</title>
        <authorList>
            <person name="Kalkreuter E."/>
            <person name="Kautsar S.A."/>
            <person name="Yang D."/>
            <person name="Bader C.D."/>
            <person name="Teijaro C.N."/>
            <person name="Fluegel L."/>
            <person name="Davis C.M."/>
            <person name="Simpson J.R."/>
            <person name="Lauterbach L."/>
            <person name="Steele A.D."/>
            <person name="Gui C."/>
            <person name="Meng S."/>
            <person name="Li G."/>
            <person name="Viehrig K."/>
            <person name="Ye F."/>
            <person name="Su P."/>
            <person name="Kiefer A.F."/>
            <person name="Nichols A."/>
            <person name="Cepeda A.J."/>
            <person name="Yan W."/>
            <person name="Fan B."/>
            <person name="Jiang Y."/>
            <person name="Adhikari A."/>
            <person name="Zheng C.-J."/>
            <person name="Schuster L."/>
            <person name="Cowan T.M."/>
            <person name="Smanski M.J."/>
            <person name="Chevrette M.G."/>
            <person name="De Carvalho L.P.S."/>
            <person name="Shen B."/>
        </authorList>
    </citation>
    <scope>NUCLEOTIDE SEQUENCE [LARGE SCALE GENOMIC DNA]</scope>
    <source>
        <strain evidence="1 2">NPDC087581</strain>
    </source>
</reference>
<organism evidence="1 2">
    <name type="scientific">Pseudomonas sivasensis</name>
    <dbReference type="NCBI Taxonomy" id="1880678"/>
    <lineage>
        <taxon>Bacteria</taxon>
        <taxon>Pseudomonadati</taxon>
        <taxon>Pseudomonadota</taxon>
        <taxon>Gammaproteobacteria</taxon>
        <taxon>Pseudomonadales</taxon>
        <taxon>Pseudomonadaceae</taxon>
        <taxon>Pseudomonas</taxon>
    </lineage>
</organism>
<name>A0ABW8E1B4_9PSED</name>
<accession>A0ABW8E1B4</accession>
<proteinExistence type="predicted"/>
<comment type="caution">
    <text evidence="1">The sequence shown here is derived from an EMBL/GenBank/DDBJ whole genome shotgun (WGS) entry which is preliminary data.</text>
</comment>
<evidence type="ECO:0000313" key="2">
    <source>
        <dbReference type="Proteomes" id="UP001617213"/>
    </source>
</evidence>
<dbReference type="EMBL" id="JBIUWZ010000015">
    <property type="protein sequence ID" value="MFJ2678960.1"/>
    <property type="molecule type" value="Genomic_DNA"/>
</dbReference>
<sequence length="41" mass="4831">MIKWQFGETKVRFHWVVKNAAPQVKLFDLSNLHMSWLAGIC</sequence>
<protein>
    <submittedName>
        <fullName evidence="1">Uncharacterized protein</fullName>
    </submittedName>
</protein>